<evidence type="ECO:0000313" key="3">
    <source>
        <dbReference type="Proteomes" id="UP000037269"/>
    </source>
</evidence>
<sequence length="139" mass="16130">MQESSKIITIEESEQEVNNIQTPMTTPVIPLEVITITKENLKEMIATEIQKVEQYHKQQREKLKTELKEEIEKSNFPRLHKSTEKTLTIDDQCLFPYLDIKKKIIIQFYDTVVLFNGDAMANLNNTTVLERGDVLSFVA</sequence>
<dbReference type="EMBL" id="FNED01000078">
    <property type="protein sequence ID" value="SDK58716.1"/>
    <property type="molecule type" value="Genomic_DNA"/>
</dbReference>
<dbReference type="STRING" id="47500.AF333_22060"/>
<reference evidence="2 4" key="2">
    <citation type="submission" date="2016-10" db="EMBL/GenBank/DDBJ databases">
        <authorList>
            <person name="de Groot N.N."/>
        </authorList>
    </citation>
    <scope>NUCLEOTIDE SEQUENCE [LARGE SCALE GENOMIC DNA]</scope>
    <source>
        <strain evidence="2 4">DSM 2895</strain>
    </source>
</reference>
<dbReference type="GeneID" id="42307826"/>
<dbReference type="PATRIC" id="fig|47500.9.peg.6186"/>
<evidence type="ECO:0000313" key="4">
    <source>
        <dbReference type="Proteomes" id="UP000182836"/>
    </source>
</evidence>
<gene>
    <name evidence="1" type="ORF">AF333_22060</name>
    <name evidence="2" type="ORF">SAMN04487909_1783</name>
</gene>
<dbReference type="AlphaFoldDB" id="A0A0M0H6J7"/>
<organism evidence="1 3">
    <name type="scientific">Aneurinibacillus migulanus</name>
    <name type="common">Bacillus migulanus</name>
    <dbReference type="NCBI Taxonomy" id="47500"/>
    <lineage>
        <taxon>Bacteria</taxon>
        <taxon>Bacillati</taxon>
        <taxon>Bacillota</taxon>
        <taxon>Bacilli</taxon>
        <taxon>Bacillales</taxon>
        <taxon>Paenibacillaceae</taxon>
        <taxon>Aneurinibacillus group</taxon>
        <taxon>Aneurinibacillus</taxon>
    </lineage>
</organism>
<proteinExistence type="predicted"/>
<evidence type="ECO:0000313" key="2">
    <source>
        <dbReference type="EMBL" id="SDK58716.1"/>
    </source>
</evidence>
<dbReference type="EMBL" id="LGUG01000004">
    <property type="protein sequence ID" value="KON97720.1"/>
    <property type="molecule type" value="Genomic_DNA"/>
</dbReference>
<accession>A0A0M0H6J7</accession>
<reference evidence="1 3" key="1">
    <citation type="submission" date="2015-07" db="EMBL/GenBank/DDBJ databases">
        <title>Fjat-14205 dsm 2895.</title>
        <authorList>
            <person name="Liu B."/>
            <person name="Wang J."/>
            <person name="Zhu Y."/>
            <person name="Liu G."/>
            <person name="Chen Q."/>
            <person name="Chen Z."/>
            <person name="Lan J."/>
            <person name="Che J."/>
            <person name="Ge C."/>
            <person name="Shi H."/>
            <person name="Pan Z."/>
            <person name="Liu X."/>
        </authorList>
    </citation>
    <scope>NUCLEOTIDE SEQUENCE [LARGE SCALE GENOMIC DNA]</scope>
    <source>
        <strain evidence="1 3">DSM 2895</strain>
    </source>
</reference>
<protein>
    <submittedName>
        <fullName evidence="1">Uncharacterized protein</fullName>
    </submittedName>
</protein>
<dbReference type="RefSeq" id="WP_053432758.1">
    <property type="nucleotide sequence ID" value="NZ_FNED01000078.1"/>
</dbReference>
<dbReference type="Proteomes" id="UP000037269">
    <property type="component" value="Unassembled WGS sequence"/>
</dbReference>
<evidence type="ECO:0000313" key="1">
    <source>
        <dbReference type="EMBL" id="KON97720.1"/>
    </source>
</evidence>
<keyword evidence="3" id="KW-1185">Reference proteome</keyword>
<dbReference type="Proteomes" id="UP000182836">
    <property type="component" value="Unassembled WGS sequence"/>
</dbReference>
<name>A0A0M0H6J7_ANEMI</name>